<dbReference type="Pfam" id="PF00294">
    <property type="entry name" value="PfkB"/>
    <property type="match status" value="1"/>
</dbReference>
<dbReference type="PROSITE" id="PS00583">
    <property type="entry name" value="PFKB_KINASES_1"/>
    <property type="match status" value="1"/>
</dbReference>
<sequence>MMKEMTETRPIATNRALDLICMGRVAVDFYAEQIHSPLEEAQSFSRYLGGCAGNISVGTSRLGLQSAMFSCIGTDDMGVFLRKQLQREGVDTTLLRSTPDHLTGLVVLGVSPPDRFPLIFYRENCADMQIRPEDADPLFIRRAKALQITGTGLSTESMYKATKQAVRVAKKEGCAVIIDIDYRPVLWGLTERGDGESRFVASASVTHVLQPFLSDLDLIIGTEE</sequence>
<keyword evidence="5" id="KW-0067">ATP-binding</keyword>
<dbReference type="InterPro" id="IPR029056">
    <property type="entry name" value="Ribokinase-like"/>
</dbReference>
<feature type="domain" description="Carbohydrate kinase PfkB" evidence="6">
    <location>
        <begin position="18"/>
        <end position="186"/>
    </location>
</feature>
<dbReference type="GO" id="GO:0016301">
    <property type="term" value="F:kinase activity"/>
    <property type="evidence" value="ECO:0007669"/>
    <property type="project" value="UniProtKB-KW"/>
</dbReference>
<dbReference type="Gene3D" id="3.40.1190.20">
    <property type="match status" value="1"/>
</dbReference>
<feature type="non-terminal residue" evidence="7">
    <location>
        <position position="224"/>
    </location>
</feature>
<dbReference type="PANTHER" id="PTHR43085">
    <property type="entry name" value="HEXOKINASE FAMILY MEMBER"/>
    <property type="match status" value="1"/>
</dbReference>
<dbReference type="PANTHER" id="PTHR43085:SF49">
    <property type="entry name" value="5-DEHYDRO-2-DEOXYGLUCONOKINASE"/>
    <property type="match status" value="1"/>
</dbReference>
<evidence type="ECO:0000256" key="2">
    <source>
        <dbReference type="ARBA" id="ARBA00022679"/>
    </source>
</evidence>
<dbReference type="AlphaFoldDB" id="A0A382ZZQ1"/>
<organism evidence="7">
    <name type="scientific">marine metagenome</name>
    <dbReference type="NCBI Taxonomy" id="408172"/>
    <lineage>
        <taxon>unclassified sequences</taxon>
        <taxon>metagenomes</taxon>
        <taxon>ecological metagenomes</taxon>
    </lineage>
</organism>
<evidence type="ECO:0000256" key="4">
    <source>
        <dbReference type="ARBA" id="ARBA00022777"/>
    </source>
</evidence>
<dbReference type="SUPFAM" id="SSF53613">
    <property type="entry name" value="Ribokinase-like"/>
    <property type="match status" value="1"/>
</dbReference>
<evidence type="ECO:0000256" key="3">
    <source>
        <dbReference type="ARBA" id="ARBA00022741"/>
    </source>
</evidence>
<reference evidence="7" key="1">
    <citation type="submission" date="2018-05" db="EMBL/GenBank/DDBJ databases">
        <authorList>
            <person name="Lanie J.A."/>
            <person name="Ng W.-L."/>
            <person name="Kazmierczak K.M."/>
            <person name="Andrzejewski T.M."/>
            <person name="Davidsen T.M."/>
            <person name="Wayne K.J."/>
            <person name="Tettelin H."/>
            <person name="Glass J.I."/>
            <person name="Rusch D."/>
            <person name="Podicherti R."/>
            <person name="Tsui H.-C.T."/>
            <person name="Winkler M.E."/>
        </authorList>
    </citation>
    <scope>NUCLEOTIDE SEQUENCE</scope>
</reference>
<dbReference type="InterPro" id="IPR050306">
    <property type="entry name" value="PfkB_Carbo_kinase"/>
</dbReference>
<protein>
    <recommendedName>
        <fullName evidence="6">Carbohydrate kinase PfkB domain-containing protein</fullName>
    </recommendedName>
</protein>
<dbReference type="InterPro" id="IPR002173">
    <property type="entry name" value="Carboh/pur_kinase_PfkB_CS"/>
</dbReference>
<proteinExistence type="inferred from homology"/>
<name>A0A382ZZQ1_9ZZZZ</name>
<accession>A0A382ZZQ1</accession>
<dbReference type="GO" id="GO:0005524">
    <property type="term" value="F:ATP binding"/>
    <property type="evidence" value="ECO:0007669"/>
    <property type="project" value="UniProtKB-KW"/>
</dbReference>
<dbReference type="CDD" id="cd01166">
    <property type="entry name" value="KdgK"/>
    <property type="match status" value="1"/>
</dbReference>
<evidence type="ECO:0000259" key="6">
    <source>
        <dbReference type="Pfam" id="PF00294"/>
    </source>
</evidence>
<comment type="similarity">
    <text evidence="1">Belongs to the carbohydrate kinase PfkB family.</text>
</comment>
<dbReference type="Gene3D" id="2.20.150.10">
    <property type="entry name" value="putative 5-dehydro-2- deoxygluconokinase"/>
    <property type="match status" value="1"/>
</dbReference>
<evidence type="ECO:0000256" key="1">
    <source>
        <dbReference type="ARBA" id="ARBA00010688"/>
    </source>
</evidence>
<evidence type="ECO:0000256" key="5">
    <source>
        <dbReference type="ARBA" id="ARBA00022840"/>
    </source>
</evidence>
<keyword evidence="4" id="KW-0418">Kinase</keyword>
<keyword evidence="3" id="KW-0547">Nucleotide-binding</keyword>
<dbReference type="InterPro" id="IPR023314">
    <property type="entry name" value="Myo_inos_IolC-like_sf"/>
</dbReference>
<dbReference type="InterPro" id="IPR011611">
    <property type="entry name" value="PfkB_dom"/>
</dbReference>
<dbReference type="EMBL" id="UINC01188085">
    <property type="protein sequence ID" value="SVE01126.1"/>
    <property type="molecule type" value="Genomic_DNA"/>
</dbReference>
<keyword evidence="2" id="KW-0808">Transferase</keyword>
<gene>
    <name evidence="7" type="ORF">METZ01_LOCUS453980</name>
</gene>
<evidence type="ECO:0000313" key="7">
    <source>
        <dbReference type="EMBL" id="SVE01126.1"/>
    </source>
</evidence>